<comment type="caution">
    <text evidence="3">The sequence shown here is derived from an EMBL/GenBank/DDBJ whole genome shotgun (WGS) entry which is preliminary data.</text>
</comment>
<organism evidence="3 4">
    <name type="scientific">Echria macrotheca</name>
    <dbReference type="NCBI Taxonomy" id="438768"/>
    <lineage>
        <taxon>Eukaryota</taxon>
        <taxon>Fungi</taxon>
        <taxon>Dikarya</taxon>
        <taxon>Ascomycota</taxon>
        <taxon>Pezizomycotina</taxon>
        <taxon>Sordariomycetes</taxon>
        <taxon>Sordariomycetidae</taxon>
        <taxon>Sordariales</taxon>
        <taxon>Schizotheciaceae</taxon>
        <taxon>Echria</taxon>
    </lineage>
</organism>
<feature type="transmembrane region" description="Helical" evidence="2">
    <location>
        <begin position="39"/>
        <end position="56"/>
    </location>
</feature>
<accession>A0AAJ0B3P1</accession>
<evidence type="ECO:0000313" key="4">
    <source>
        <dbReference type="Proteomes" id="UP001239445"/>
    </source>
</evidence>
<keyword evidence="4" id="KW-1185">Reference proteome</keyword>
<feature type="region of interest" description="Disordered" evidence="1">
    <location>
        <begin position="73"/>
        <end position="93"/>
    </location>
</feature>
<protein>
    <recommendedName>
        <fullName evidence="5">FAD dependent oxidoreductase domain-containing protein</fullName>
    </recommendedName>
</protein>
<evidence type="ECO:0000256" key="2">
    <source>
        <dbReference type="SAM" id="Phobius"/>
    </source>
</evidence>
<dbReference type="EMBL" id="MU839846">
    <property type="protein sequence ID" value="KAK1750625.1"/>
    <property type="molecule type" value="Genomic_DNA"/>
</dbReference>
<dbReference type="Proteomes" id="UP001239445">
    <property type="component" value="Unassembled WGS sequence"/>
</dbReference>
<evidence type="ECO:0000256" key="1">
    <source>
        <dbReference type="SAM" id="MobiDB-lite"/>
    </source>
</evidence>
<dbReference type="InterPro" id="IPR036188">
    <property type="entry name" value="FAD/NAD-bd_sf"/>
</dbReference>
<evidence type="ECO:0008006" key="5">
    <source>
        <dbReference type="Google" id="ProtNLM"/>
    </source>
</evidence>
<evidence type="ECO:0000313" key="3">
    <source>
        <dbReference type="EMBL" id="KAK1750625.1"/>
    </source>
</evidence>
<name>A0AAJ0B3P1_9PEZI</name>
<proteinExistence type="predicted"/>
<dbReference type="AlphaFoldDB" id="A0AAJ0B3P1"/>
<sequence length="129" mass="13372">MEKIGPPPNNSTNSYWHRDPSEKLLGYRSTGDLPAETDVVIVGAGITGAFGAWFLLGGKGGFGSSFSSFAGGGESDGGGGSVDGEGGGGGDEGERKKVVMLEAREVCWGATGRVIFAFPFPFPFIFILF</sequence>
<reference evidence="3" key="1">
    <citation type="submission" date="2023-06" db="EMBL/GenBank/DDBJ databases">
        <title>Genome-scale phylogeny and comparative genomics of the fungal order Sordariales.</title>
        <authorList>
            <consortium name="Lawrence Berkeley National Laboratory"/>
            <person name="Hensen N."/>
            <person name="Bonometti L."/>
            <person name="Westerberg I."/>
            <person name="Brannstrom I.O."/>
            <person name="Guillou S."/>
            <person name="Cros-Aarteil S."/>
            <person name="Calhoun S."/>
            <person name="Haridas S."/>
            <person name="Kuo A."/>
            <person name="Mondo S."/>
            <person name="Pangilinan J."/>
            <person name="Riley R."/>
            <person name="Labutti K."/>
            <person name="Andreopoulos B."/>
            <person name="Lipzen A."/>
            <person name="Chen C."/>
            <person name="Yanf M."/>
            <person name="Daum C."/>
            <person name="Ng V."/>
            <person name="Clum A."/>
            <person name="Steindorff A."/>
            <person name="Ohm R."/>
            <person name="Martin F."/>
            <person name="Silar P."/>
            <person name="Natvig D."/>
            <person name="Lalanne C."/>
            <person name="Gautier V."/>
            <person name="Ament-Velasquez S.L."/>
            <person name="Kruys A."/>
            <person name="Hutchinson M.I."/>
            <person name="Powell A.J."/>
            <person name="Barry K."/>
            <person name="Miller A.N."/>
            <person name="Grigoriev I.V."/>
            <person name="Debuchy R."/>
            <person name="Gladieux P."/>
            <person name="Thoren M.H."/>
            <person name="Johannesson H."/>
        </authorList>
    </citation>
    <scope>NUCLEOTIDE SEQUENCE</scope>
    <source>
        <strain evidence="3">PSN4</strain>
    </source>
</reference>
<keyword evidence="2" id="KW-0812">Transmembrane</keyword>
<keyword evidence="2" id="KW-1133">Transmembrane helix</keyword>
<gene>
    <name evidence="3" type="ORF">QBC47DRAFT_438619</name>
</gene>
<keyword evidence="2" id="KW-0472">Membrane</keyword>
<feature type="compositionally biased region" description="Gly residues" evidence="1">
    <location>
        <begin position="73"/>
        <end position="90"/>
    </location>
</feature>
<dbReference type="SUPFAM" id="SSF51905">
    <property type="entry name" value="FAD/NAD(P)-binding domain"/>
    <property type="match status" value="1"/>
</dbReference>
<feature type="transmembrane region" description="Helical" evidence="2">
    <location>
        <begin position="106"/>
        <end position="128"/>
    </location>
</feature>